<keyword evidence="2" id="KW-0732">Signal</keyword>
<dbReference type="InterPro" id="IPR013096">
    <property type="entry name" value="Cupin_2"/>
</dbReference>
<dbReference type="Proteomes" id="UP000321204">
    <property type="component" value="Chromosome"/>
</dbReference>
<organism evidence="4 5">
    <name type="scientific">Flavisolibacter ginsenosidimutans</name>
    <dbReference type="NCBI Taxonomy" id="661481"/>
    <lineage>
        <taxon>Bacteria</taxon>
        <taxon>Pseudomonadati</taxon>
        <taxon>Bacteroidota</taxon>
        <taxon>Chitinophagia</taxon>
        <taxon>Chitinophagales</taxon>
        <taxon>Chitinophagaceae</taxon>
        <taxon>Flavisolibacter</taxon>
    </lineage>
</organism>
<dbReference type="Pfam" id="PF07883">
    <property type="entry name" value="Cupin_2"/>
    <property type="match status" value="1"/>
</dbReference>
<dbReference type="SUPFAM" id="SSF51182">
    <property type="entry name" value="RmlC-like cupins"/>
    <property type="match status" value="1"/>
</dbReference>
<evidence type="ECO:0000313" key="5">
    <source>
        <dbReference type="Proteomes" id="UP000321204"/>
    </source>
</evidence>
<name>A0A5B8UMP2_9BACT</name>
<dbReference type="InterPro" id="IPR011051">
    <property type="entry name" value="RmlC_Cupin_sf"/>
</dbReference>
<dbReference type="AlphaFoldDB" id="A0A5B8UMP2"/>
<evidence type="ECO:0000256" key="1">
    <source>
        <dbReference type="ARBA" id="ARBA00022723"/>
    </source>
</evidence>
<dbReference type="RefSeq" id="WP_146789825.1">
    <property type="nucleotide sequence ID" value="NZ_BAABIO010000003.1"/>
</dbReference>
<dbReference type="InterPro" id="IPR014710">
    <property type="entry name" value="RmlC-like_jellyroll"/>
</dbReference>
<protein>
    <submittedName>
        <fullName evidence="4">Cupin domain-containing protein</fullName>
    </submittedName>
</protein>
<dbReference type="InterPro" id="IPR051610">
    <property type="entry name" value="GPI/OXD"/>
</dbReference>
<feature type="chain" id="PRO_5022750238" evidence="2">
    <location>
        <begin position="19"/>
        <end position="257"/>
    </location>
</feature>
<keyword evidence="1" id="KW-0479">Metal-binding</keyword>
<accession>A0A5B8UMP2</accession>
<reference evidence="4 5" key="1">
    <citation type="journal article" date="2015" name="Int. J. Syst. Evol. Microbiol.">
        <title>Flavisolibacter ginsenosidimutans sp. nov., with ginsenoside-converting activity isolated from soil used for cultivating ginseng.</title>
        <authorList>
            <person name="Zhao Y."/>
            <person name="Liu Q."/>
            <person name="Kang M.S."/>
            <person name="Jin F."/>
            <person name="Yu H."/>
            <person name="Im W.T."/>
        </authorList>
    </citation>
    <scope>NUCLEOTIDE SEQUENCE [LARGE SCALE GENOMIC DNA]</scope>
    <source>
        <strain evidence="4 5">Gsoil 636</strain>
    </source>
</reference>
<dbReference type="PANTHER" id="PTHR35848">
    <property type="entry name" value="OXALATE-BINDING PROTEIN"/>
    <property type="match status" value="1"/>
</dbReference>
<feature type="domain" description="Cupin type-2" evidence="3">
    <location>
        <begin position="187"/>
        <end position="253"/>
    </location>
</feature>
<dbReference type="GO" id="GO:0046872">
    <property type="term" value="F:metal ion binding"/>
    <property type="evidence" value="ECO:0007669"/>
    <property type="project" value="UniProtKB-KW"/>
</dbReference>
<evidence type="ECO:0000259" key="3">
    <source>
        <dbReference type="Pfam" id="PF07883"/>
    </source>
</evidence>
<dbReference type="PANTHER" id="PTHR35848:SF6">
    <property type="entry name" value="CUPIN TYPE-2 DOMAIN-CONTAINING PROTEIN"/>
    <property type="match status" value="1"/>
</dbReference>
<dbReference type="EMBL" id="CP042433">
    <property type="protein sequence ID" value="QEC57469.1"/>
    <property type="molecule type" value="Genomic_DNA"/>
</dbReference>
<sequence length="257" mass="28265">MKVMLSSLLLLFVLAADAQTDSLPSAVYPWNKYPATQSNGRESRTILKGSTTDLARLNIHTSSLGAGQTNHPLQAYSDREEIILVKEGFLKVTINDSSKTLGPSSIVLIEAGDKQQFQNTSDKPAMYCVLTFTSTLPVNLLRGKEGGGSLIKDWNELTVKKTDKGESRLVFDRPSSMFTRFEIHATTLKPGVESHPTHTHRAEEMMILLAGNVTLNVGSEKQNVAAGDVMLLRPNVPHNVVNTGSEPCTYYAIKWYN</sequence>
<dbReference type="KEGG" id="fgg:FSB75_16705"/>
<proteinExistence type="predicted"/>
<feature type="signal peptide" evidence="2">
    <location>
        <begin position="1"/>
        <end position="18"/>
    </location>
</feature>
<dbReference type="Gene3D" id="2.60.120.10">
    <property type="entry name" value="Jelly Rolls"/>
    <property type="match status" value="1"/>
</dbReference>
<evidence type="ECO:0000256" key="2">
    <source>
        <dbReference type="SAM" id="SignalP"/>
    </source>
</evidence>
<gene>
    <name evidence="4" type="ORF">FSB75_16705</name>
</gene>
<dbReference type="OrthoDB" id="1413132at2"/>
<keyword evidence="5" id="KW-1185">Reference proteome</keyword>
<evidence type="ECO:0000313" key="4">
    <source>
        <dbReference type="EMBL" id="QEC57469.1"/>
    </source>
</evidence>